<keyword evidence="2" id="KW-0812">Transmembrane</keyword>
<feature type="region of interest" description="Disordered" evidence="1">
    <location>
        <begin position="1"/>
        <end position="20"/>
    </location>
</feature>
<dbReference type="Proteomes" id="UP000780875">
    <property type="component" value="Unassembled WGS sequence"/>
</dbReference>
<sequence length="136" mass="13803">MATPERRTAPSVPAHPSTSAVPAGPVPVVAPAGWMLILVSGIGMVLASWTLFGVEASGMWAGYRVGFIGTVVIICAMLLNTSLPAKPTLGLLGLLGILTVLFGVFIDQGKTVMLTELIGGAALLVGTGLYGAGRKS</sequence>
<evidence type="ECO:0000256" key="2">
    <source>
        <dbReference type="SAM" id="Phobius"/>
    </source>
</evidence>
<organism evidence="3 4">
    <name type="scientific">Nocardioides mangrovi</name>
    <dbReference type="NCBI Taxonomy" id="2874580"/>
    <lineage>
        <taxon>Bacteria</taxon>
        <taxon>Bacillati</taxon>
        <taxon>Actinomycetota</taxon>
        <taxon>Actinomycetes</taxon>
        <taxon>Propionibacteriales</taxon>
        <taxon>Nocardioidaceae</taxon>
        <taxon>Nocardioides</taxon>
    </lineage>
</organism>
<accession>A0ABS7UDA7</accession>
<keyword evidence="4" id="KW-1185">Reference proteome</keyword>
<dbReference type="EMBL" id="JAIQZJ010000006">
    <property type="protein sequence ID" value="MBZ5738985.1"/>
    <property type="molecule type" value="Genomic_DNA"/>
</dbReference>
<evidence type="ECO:0000313" key="4">
    <source>
        <dbReference type="Proteomes" id="UP000780875"/>
    </source>
</evidence>
<protein>
    <submittedName>
        <fullName evidence="3">Uncharacterized protein</fullName>
    </submittedName>
</protein>
<keyword evidence="2" id="KW-1133">Transmembrane helix</keyword>
<comment type="caution">
    <text evidence="3">The sequence shown here is derived from an EMBL/GenBank/DDBJ whole genome shotgun (WGS) entry which is preliminary data.</text>
</comment>
<dbReference type="RefSeq" id="WP_224123352.1">
    <property type="nucleotide sequence ID" value="NZ_JAIQZJ010000006.1"/>
</dbReference>
<gene>
    <name evidence="3" type="ORF">K8U61_12480</name>
</gene>
<feature type="transmembrane region" description="Helical" evidence="2">
    <location>
        <begin position="61"/>
        <end position="83"/>
    </location>
</feature>
<reference evidence="3 4" key="1">
    <citation type="submission" date="2021-09" db="EMBL/GenBank/DDBJ databases">
        <title>Whole genome sequence of Nocardioides sp. GBK3QG-3.</title>
        <authorList>
            <person name="Tuo L."/>
        </authorList>
    </citation>
    <scope>NUCLEOTIDE SEQUENCE [LARGE SCALE GENOMIC DNA]</scope>
    <source>
        <strain evidence="3 4">GBK3QG-3</strain>
    </source>
</reference>
<feature type="transmembrane region" description="Helical" evidence="2">
    <location>
        <begin position="89"/>
        <end position="106"/>
    </location>
</feature>
<keyword evidence="2" id="KW-0472">Membrane</keyword>
<name>A0ABS7UDA7_9ACTN</name>
<proteinExistence type="predicted"/>
<evidence type="ECO:0000256" key="1">
    <source>
        <dbReference type="SAM" id="MobiDB-lite"/>
    </source>
</evidence>
<evidence type="ECO:0000313" key="3">
    <source>
        <dbReference type="EMBL" id="MBZ5738985.1"/>
    </source>
</evidence>
<feature type="transmembrane region" description="Helical" evidence="2">
    <location>
        <begin position="32"/>
        <end position="54"/>
    </location>
</feature>
<feature type="transmembrane region" description="Helical" evidence="2">
    <location>
        <begin position="113"/>
        <end position="133"/>
    </location>
</feature>